<evidence type="ECO:0000313" key="3">
    <source>
        <dbReference type="EMBL" id="KAA8633465.1"/>
    </source>
</evidence>
<name>A0A8S8ZYS8_SORMA</name>
<organism evidence="3 4">
    <name type="scientific">Sordaria macrospora</name>
    <dbReference type="NCBI Taxonomy" id="5147"/>
    <lineage>
        <taxon>Eukaryota</taxon>
        <taxon>Fungi</taxon>
        <taxon>Dikarya</taxon>
        <taxon>Ascomycota</taxon>
        <taxon>Pezizomycotina</taxon>
        <taxon>Sordariomycetes</taxon>
        <taxon>Sordariomycetidae</taxon>
        <taxon>Sordariales</taxon>
        <taxon>Sordariaceae</taxon>
        <taxon>Sordaria</taxon>
    </lineage>
</organism>
<feature type="domain" description="Integrase zinc-binding" evidence="2">
    <location>
        <begin position="219"/>
        <end position="268"/>
    </location>
</feature>
<evidence type="ECO:0000259" key="2">
    <source>
        <dbReference type="Pfam" id="PF17921"/>
    </source>
</evidence>
<dbReference type="InterPro" id="IPR041588">
    <property type="entry name" value="Integrase_H2C2"/>
</dbReference>
<feature type="region of interest" description="Disordered" evidence="1">
    <location>
        <begin position="179"/>
        <end position="200"/>
    </location>
</feature>
<feature type="compositionally biased region" description="Acidic residues" evidence="1">
    <location>
        <begin position="179"/>
        <end position="189"/>
    </location>
</feature>
<dbReference type="Proteomes" id="UP000433876">
    <property type="component" value="Unassembled WGS sequence"/>
</dbReference>
<proteinExistence type="predicted"/>
<dbReference type="EMBL" id="NMPR01000036">
    <property type="protein sequence ID" value="KAA8633465.1"/>
    <property type="molecule type" value="Genomic_DNA"/>
</dbReference>
<gene>
    <name evidence="3" type="ORF">SMACR_09732</name>
</gene>
<evidence type="ECO:0000313" key="4">
    <source>
        <dbReference type="Proteomes" id="UP000433876"/>
    </source>
</evidence>
<sequence length="268" mass="30728">MQTLPPEADPDLYWQTHRPPYLQDTPWHHNNPYLDLPRSYLARWIGEKTGHYDFHSYHDRFNHPPEAYKNCFCGEPLEKGHFSLCPLVAYKNPLATKDTPSAFGSNYATYLNRIHNLKADGYTGARARADGSIYGIRTIRPETPDPDDEPLPFEMPGHAPAELEGINYDGRTVGRLEEDTEMEEEEGEGGEEKAKSDDSPFMLKDGLLTKDYKLVVPEDENLRTKLIEAAHCPVTSAHPGRNKTKRIVYKRYWWAGMAEDVDRYINNC</sequence>
<accession>A0A8S8ZYS8</accession>
<dbReference type="VEuPathDB" id="FungiDB:SMAC_09732"/>
<protein>
    <recommendedName>
        <fullName evidence="2">Integrase zinc-binding domain-containing protein</fullName>
    </recommendedName>
</protein>
<evidence type="ECO:0000256" key="1">
    <source>
        <dbReference type="SAM" id="MobiDB-lite"/>
    </source>
</evidence>
<dbReference type="AlphaFoldDB" id="A0A8S8ZYS8"/>
<reference evidence="3 4" key="1">
    <citation type="submission" date="2017-07" db="EMBL/GenBank/DDBJ databases">
        <title>Genome sequence of the Sordaria macrospora wild type strain R19027.</title>
        <authorList>
            <person name="Nowrousian M."/>
            <person name="Teichert I."/>
            <person name="Kueck U."/>
        </authorList>
    </citation>
    <scope>NUCLEOTIDE SEQUENCE [LARGE SCALE GENOMIC DNA]</scope>
    <source>
        <strain evidence="3 4">R19027</strain>
        <tissue evidence="3">Mycelium</tissue>
    </source>
</reference>
<dbReference type="Pfam" id="PF17921">
    <property type="entry name" value="Integrase_H2C2"/>
    <property type="match status" value="1"/>
</dbReference>
<dbReference type="Gene3D" id="1.10.340.70">
    <property type="match status" value="1"/>
</dbReference>
<comment type="caution">
    <text evidence="3">The sequence shown here is derived from an EMBL/GenBank/DDBJ whole genome shotgun (WGS) entry which is preliminary data.</text>
</comment>